<keyword evidence="2" id="KW-1185">Reference proteome</keyword>
<evidence type="ECO:0000313" key="2">
    <source>
        <dbReference type="Proteomes" id="UP001056873"/>
    </source>
</evidence>
<evidence type="ECO:0000313" key="1">
    <source>
        <dbReference type="EMBL" id="USV02040.1"/>
    </source>
</evidence>
<dbReference type="GeneID" id="75021489"/>
<organism evidence="1 2">
    <name type="scientific">Serratia entomophila</name>
    <dbReference type="NCBI Taxonomy" id="42906"/>
    <lineage>
        <taxon>Bacteria</taxon>
        <taxon>Pseudomonadati</taxon>
        <taxon>Pseudomonadota</taxon>
        <taxon>Gammaproteobacteria</taxon>
        <taxon>Enterobacterales</taxon>
        <taxon>Yersiniaceae</taxon>
        <taxon>Serratia</taxon>
    </lineage>
</organism>
<dbReference type="Proteomes" id="UP001056873">
    <property type="component" value="Chromosome"/>
</dbReference>
<protein>
    <submittedName>
        <fullName evidence="1">Uncharacterized protein</fullName>
    </submittedName>
</protein>
<dbReference type="Pfam" id="PF23499">
    <property type="entry name" value="YnfU"/>
    <property type="match status" value="1"/>
</dbReference>
<dbReference type="InterPro" id="IPR057793">
    <property type="entry name" value="YnfU-like"/>
</dbReference>
<dbReference type="NCBIfam" id="NF038384">
    <property type="entry name" value="zinc_YnfU_fam"/>
    <property type="match status" value="1"/>
</dbReference>
<sequence length="53" mass="5990">MSIFDAFKMFSASGVKVTCPQCAYVSTQSRSKVRQNVTLICPKCGHYFLPREK</sequence>
<gene>
    <name evidence="1" type="ORF">KFQ06_05825</name>
</gene>
<proteinExistence type="predicted"/>
<dbReference type="RefSeq" id="WP_234589719.1">
    <property type="nucleotide sequence ID" value="NZ_CAMIPD010000002.1"/>
</dbReference>
<dbReference type="EMBL" id="CP074347">
    <property type="protein sequence ID" value="USV02040.1"/>
    <property type="molecule type" value="Genomic_DNA"/>
</dbReference>
<accession>A0ABY5CWB5</accession>
<name>A0ABY5CWB5_9GAMM</name>
<reference evidence="1" key="1">
    <citation type="journal article" date="2022" name="BMC Genomics">
        <title>Genome sequence of the entomopathogenic Serratia entomophila isolate 626 and characterisation of the species specific itaconate degradation pathway.</title>
        <authorList>
            <person name="Vaughan A.L."/>
            <person name="Altermann E."/>
            <person name="Glare T.R."/>
            <person name="Hurst M.R.H."/>
        </authorList>
    </citation>
    <scope>NUCLEOTIDE SEQUENCE</scope>
    <source>
        <strain evidence="1">626</strain>
    </source>
</reference>